<keyword evidence="5" id="KW-0227">DNA damage</keyword>
<reference evidence="10" key="2">
    <citation type="submission" date="2020-11" db="EMBL/GenBank/DDBJ databases">
        <authorList>
            <person name="Cecchin M."/>
            <person name="Marcolungo L."/>
            <person name="Rossato M."/>
            <person name="Girolomoni L."/>
            <person name="Cosentino E."/>
            <person name="Cuine S."/>
            <person name="Li-Beisson Y."/>
            <person name="Delledonne M."/>
            <person name="Ballottari M."/>
        </authorList>
    </citation>
    <scope>NUCLEOTIDE SEQUENCE</scope>
    <source>
        <strain evidence="10">211/11P</strain>
        <tissue evidence="10">Whole cell</tissue>
    </source>
</reference>
<feature type="compositionally biased region" description="Low complexity" evidence="8">
    <location>
        <begin position="491"/>
        <end position="500"/>
    </location>
</feature>
<evidence type="ECO:0000256" key="4">
    <source>
        <dbReference type="ARBA" id="ARBA00022723"/>
    </source>
</evidence>
<evidence type="ECO:0000256" key="7">
    <source>
        <dbReference type="ARBA" id="ARBA00023242"/>
    </source>
</evidence>
<feature type="region of interest" description="Disordered" evidence="8">
    <location>
        <begin position="559"/>
        <end position="658"/>
    </location>
</feature>
<name>A0A9D4TX98_CHLVU</name>
<evidence type="ECO:0000256" key="6">
    <source>
        <dbReference type="ARBA" id="ARBA00023204"/>
    </source>
</evidence>
<keyword evidence="4" id="KW-0479">Metal-binding</keyword>
<dbReference type="PANTHER" id="PTHR45873">
    <property type="entry name" value="DNA POLYMERASE ETA"/>
    <property type="match status" value="1"/>
</dbReference>
<dbReference type="Gene3D" id="1.10.150.20">
    <property type="entry name" value="5' to 3' exonuclease, C-terminal subdomain"/>
    <property type="match status" value="1"/>
</dbReference>
<feature type="region of interest" description="Disordered" evidence="8">
    <location>
        <begin position="380"/>
        <end position="403"/>
    </location>
</feature>
<dbReference type="SUPFAM" id="SSF56672">
    <property type="entry name" value="DNA/RNA polymerases"/>
    <property type="match status" value="1"/>
</dbReference>
<dbReference type="GO" id="GO:0035861">
    <property type="term" value="C:site of double-strand break"/>
    <property type="evidence" value="ECO:0007669"/>
    <property type="project" value="TreeGrafter"/>
</dbReference>
<dbReference type="Pfam" id="PF00817">
    <property type="entry name" value="IMS"/>
    <property type="match status" value="1"/>
</dbReference>
<keyword evidence="11" id="KW-1185">Reference proteome</keyword>
<feature type="domain" description="UmuC" evidence="9">
    <location>
        <begin position="9"/>
        <end position="217"/>
    </location>
</feature>
<accession>A0A9D4TX98</accession>
<gene>
    <name evidence="10" type="ORF">D9Q98_005996</name>
</gene>
<dbReference type="GO" id="GO:0042276">
    <property type="term" value="P:error-prone translesion synthesis"/>
    <property type="evidence" value="ECO:0007669"/>
    <property type="project" value="TreeGrafter"/>
</dbReference>
<dbReference type="GO" id="GO:0003887">
    <property type="term" value="F:DNA-directed DNA polymerase activity"/>
    <property type="evidence" value="ECO:0007669"/>
    <property type="project" value="InterPro"/>
</dbReference>
<dbReference type="Pfam" id="PF21999">
    <property type="entry name" value="IMS_HHH_1"/>
    <property type="match status" value="1"/>
</dbReference>
<dbReference type="Gene3D" id="3.40.1170.60">
    <property type="match status" value="1"/>
</dbReference>
<dbReference type="OrthoDB" id="5723at2759"/>
<evidence type="ECO:0000256" key="5">
    <source>
        <dbReference type="ARBA" id="ARBA00022763"/>
    </source>
</evidence>
<evidence type="ECO:0000313" key="10">
    <source>
        <dbReference type="EMBL" id="KAI3436580.1"/>
    </source>
</evidence>
<dbReference type="PROSITE" id="PS50173">
    <property type="entry name" value="UMUC"/>
    <property type="match status" value="1"/>
</dbReference>
<protein>
    <recommendedName>
        <fullName evidence="9">UmuC domain-containing protein</fullName>
    </recommendedName>
</protein>
<feature type="compositionally biased region" description="Basic and acidic residues" evidence="8">
    <location>
        <begin position="599"/>
        <end position="609"/>
    </location>
</feature>
<dbReference type="GO" id="GO:0005657">
    <property type="term" value="C:replication fork"/>
    <property type="evidence" value="ECO:0007669"/>
    <property type="project" value="TreeGrafter"/>
</dbReference>
<dbReference type="InterPro" id="IPR053848">
    <property type="entry name" value="IMS_HHH_1"/>
</dbReference>
<comment type="subcellular location">
    <subcellularLocation>
        <location evidence="1">Nucleus</location>
    </subcellularLocation>
</comment>
<dbReference type="InterPro" id="IPR052230">
    <property type="entry name" value="DNA_polymerase_eta"/>
</dbReference>
<evidence type="ECO:0000256" key="8">
    <source>
        <dbReference type="SAM" id="MobiDB-lite"/>
    </source>
</evidence>
<organism evidence="10 11">
    <name type="scientific">Chlorella vulgaris</name>
    <name type="common">Green alga</name>
    <dbReference type="NCBI Taxonomy" id="3077"/>
    <lineage>
        <taxon>Eukaryota</taxon>
        <taxon>Viridiplantae</taxon>
        <taxon>Chlorophyta</taxon>
        <taxon>core chlorophytes</taxon>
        <taxon>Trebouxiophyceae</taxon>
        <taxon>Chlorellales</taxon>
        <taxon>Chlorellaceae</taxon>
        <taxon>Chlorella clade</taxon>
        <taxon>Chlorella</taxon>
    </lineage>
</organism>
<dbReference type="GO" id="GO:0006281">
    <property type="term" value="P:DNA repair"/>
    <property type="evidence" value="ECO:0007669"/>
    <property type="project" value="UniProtKB-KW"/>
</dbReference>
<keyword evidence="2" id="KW-0237">DNA synthesis</keyword>
<feature type="compositionally biased region" description="Low complexity" evidence="8">
    <location>
        <begin position="463"/>
        <end position="480"/>
    </location>
</feature>
<evidence type="ECO:0000256" key="3">
    <source>
        <dbReference type="ARBA" id="ARBA00022679"/>
    </source>
</evidence>
<keyword evidence="3" id="KW-0808">Transferase</keyword>
<feature type="region of interest" description="Disordered" evidence="8">
    <location>
        <begin position="517"/>
        <end position="544"/>
    </location>
</feature>
<evidence type="ECO:0000256" key="1">
    <source>
        <dbReference type="ARBA" id="ARBA00004123"/>
    </source>
</evidence>
<dbReference type="GO" id="GO:0046872">
    <property type="term" value="F:metal ion binding"/>
    <property type="evidence" value="ECO:0007669"/>
    <property type="project" value="UniProtKB-KW"/>
</dbReference>
<evidence type="ECO:0000256" key="2">
    <source>
        <dbReference type="ARBA" id="ARBA00022634"/>
    </source>
</evidence>
<dbReference type="Gene3D" id="3.30.70.270">
    <property type="match status" value="2"/>
</dbReference>
<reference evidence="10" key="1">
    <citation type="journal article" date="2019" name="Plant J.">
        <title>Chlorella vulgaris genome assembly and annotation reveals the molecular basis for metabolic acclimation to high light conditions.</title>
        <authorList>
            <person name="Cecchin M."/>
            <person name="Marcolungo L."/>
            <person name="Rossato M."/>
            <person name="Girolomoni L."/>
            <person name="Cosentino E."/>
            <person name="Cuine S."/>
            <person name="Li-Beisson Y."/>
            <person name="Delledonne M."/>
            <person name="Ballottari M."/>
        </authorList>
    </citation>
    <scope>NUCLEOTIDE SEQUENCE</scope>
    <source>
        <strain evidence="10">211/11P</strain>
    </source>
</reference>
<dbReference type="InterPro" id="IPR043502">
    <property type="entry name" value="DNA/RNA_pol_sf"/>
</dbReference>
<dbReference type="InterPro" id="IPR043128">
    <property type="entry name" value="Rev_trsase/Diguanyl_cyclase"/>
</dbReference>
<evidence type="ECO:0000313" key="11">
    <source>
        <dbReference type="Proteomes" id="UP001055712"/>
    </source>
</evidence>
<dbReference type="GO" id="GO:0005634">
    <property type="term" value="C:nucleus"/>
    <property type="evidence" value="ECO:0007669"/>
    <property type="project" value="UniProtKB-SubCell"/>
</dbReference>
<comment type="caution">
    <text evidence="10">The sequence shown here is derived from an EMBL/GenBank/DDBJ whole genome shotgun (WGS) entry which is preliminary data.</text>
</comment>
<feature type="compositionally biased region" description="Basic and acidic residues" evidence="8">
    <location>
        <begin position="580"/>
        <end position="589"/>
    </location>
</feature>
<dbReference type="EMBL" id="SIDB01000002">
    <property type="protein sequence ID" value="KAI3436580.1"/>
    <property type="molecule type" value="Genomic_DNA"/>
</dbReference>
<evidence type="ECO:0000259" key="9">
    <source>
        <dbReference type="PROSITE" id="PS50173"/>
    </source>
</evidence>
<dbReference type="InterPro" id="IPR001126">
    <property type="entry name" value="UmuC"/>
</dbReference>
<dbReference type="Proteomes" id="UP001055712">
    <property type="component" value="Unassembled WGS sequence"/>
</dbReference>
<feature type="compositionally biased region" description="Polar residues" evidence="8">
    <location>
        <begin position="610"/>
        <end position="619"/>
    </location>
</feature>
<sequence length="658" mass="70829">MSSELPPLVLHLDVDAFFVQAEQLRNPDLQGKPVAIQQHQDIIAANAAAKAAGVTKHMQPSEARRLLRAVGGTVAHVYLAPGGRVSYQPYRELSARMIRVLRGLPWVAVLEKASIDEAYLCVPAAGDSFQAAAARHAGPFSGSSTTLQVALQRAREAKAAVQQQLGLCVSVGVAPNRLLAKLASAAAKPDGVFLVVNQQAALRLLSETPASRLPGYGGKTAEAFERHGIRAASDLQRYSQLELEHLLGLKAAAAAQLAQWCRGVDSTPVQERGPPKTLSVQMSLSPQLLRMHPSLSDAMPVGGGKAGVLQPLVVGQPDFRPRIRQLMEAMGLDLLQRVREDSAEEAGRWPRTLTVSMRAFGGGRDQAFTSRSASFPACTLDQQSRRQYPAQVEQPEEEQQQMGPLEQAVVRALEAAAHQAAAAYPVSATVVELRLAATSFESATAAAAAAPITRFFSLAKPAQQGARQQAQQAGQPQLQQEETSAQPPLPLQQQQKQEQQQQQQQKQQQLKQQQQQQQQQQATSRGGLGAEQQGAGQAPSQDVCESAELRQLALHAAAPPAQLSEPARQVVANGSFAGQRGEKRRESRNVDLGSVDVGEQERILLDLRRQQSAQQNKTRASGGRLGLASSKRQRRQGCPAAAEGTSQPKISAFLRRQQ</sequence>
<dbReference type="AlphaFoldDB" id="A0A9D4TX98"/>
<dbReference type="PANTHER" id="PTHR45873:SF1">
    <property type="entry name" value="DNA POLYMERASE ETA"/>
    <property type="match status" value="1"/>
</dbReference>
<feature type="region of interest" description="Disordered" evidence="8">
    <location>
        <begin position="463"/>
        <end position="500"/>
    </location>
</feature>
<keyword evidence="7" id="KW-0539">Nucleus</keyword>
<keyword evidence="6" id="KW-0234">DNA repair</keyword>
<proteinExistence type="predicted"/>
<dbReference type="GO" id="GO:0009314">
    <property type="term" value="P:response to radiation"/>
    <property type="evidence" value="ECO:0007669"/>
    <property type="project" value="TreeGrafter"/>
</dbReference>